<keyword evidence="2" id="KW-0378">Hydrolase</keyword>
<evidence type="ECO:0000256" key="4">
    <source>
        <dbReference type="ARBA" id="ARBA00023239"/>
    </source>
</evidence>
<dbReference type="InterPro" id="IPR011611">
    <property type="entry name" value="PfkB_dom"/>
</dbReference>
<dbReference type="InterPro" id="IPR007342">
    <property type="entry name" value="PsuG"/>
</dbReference>
<sequence length="810" mass="87113">MLYQRLITLHSKRLPTLLRNLPGQRRRLHSKLPAGAERFITISEEVQDALATGKPIVALESTIYTHGLPYPQNASLAQGLESIIRKEGAVPATIGVINGVARIGLIGEEVTELASAAEHSKVLKISRRDLSYIMGLGLRGKGIYGGTTVAGTSVLANMAGIKVFATGGLGGVHRGGETSMDVSADLTELGRTPIAVVCSGCKSFLDIPRTLEYLETEGVMVGVFADGRRGNIDFPGFYSRDSGVKAPKVIEDEVDAAAMIYANHAMKLSSGLVLANPVPEKSDLKKEEMDRIIKKALDEARQSEILGSDNTPFVLAKIKELSNGRSVIANTALVEANVARGARVAVELAKLERDMVLSERSKIFIPASTTEKKADVQPLPTVAPVSSYEKKGSNVVVAGSVAIDFACDYAPLMKDAGSQPVLQVSNPSVISQSLGGVGHNVARAVNYMGISTTLCSVIADDLGGRTILSELQREGIRTDGIAILNPKAGNKRTAQYIAVNDTKKDLMVAMADMSILETEAEELDFEGQWESLITQENPDWLVIDANWSPKSISRWVSLARRTKTRIAFEPVSAPKSARLSRMDGNSKTINDLAIKSTDVVPNNAIDLASPNNFELTAMWEAAREAGHLESEEWFSVIDSFNITAGAGTRQRMEYICGKEIVDQGVPQQNIQLLPYIPCIITKLGPKGALLTQIISSDDPRLTSPDHMKYILGRALIPQKGVNVIGGIYMRLFPPAEMVDSKDIISVNGVGDTLLGTVIAGLSVHSDDKYKACLENIIPVSQKASVETLKSAAAISPSISKFAKELKAIEY</sequence>
<evidence type="ECO:0000259" key="6">
    <source>
        <dbReference type="Pfam" id="PF00294"/>
    </source>
</evidence>
<evidence type="ECO:0000256" key="2">
    <source>
        <dbReference type="ARBA" id="ARBA00022801"/>
    </source>
</evidence>
<keyword evidence="8" id="KW-1185">Reference proteome</keyword>
<reference evidence="7 8" key="1">
    <citation type="journal article" date="2016" name="Genome Biol. Evol.">
        <title>Divergent and convergent evolution of fungal pathogenicity.</title>
        <authorList>
            <person name="Shang Y."/>
            <person name="Xiao G."/>
            <person name="Zheng P."/>
            <person name="Cen K."/>
            <person name="Zhan S."/>
            <person name="Wang C."/>
        </authorList>
    </citation>
    <scope>NUCLEOTIDE SEQUENCE [LARGE SCALE GENOMIC DNA]</scope>
    <source>
        <strain evidence="7 8">ARSEF 7405</strain>
    </source>
</reference>
<evidence type="ECO:0000313" key="8">
    <source>
        <dbReference type="Proteomes" id="UP000242877"/>
    </source>
</evidence>
<dbReference type="InterPro" id="IPR022830">
    <property type="entry name" value="Indigdn_synthA-like"/>
</dbReference>
<dbReference type="GO" id="GO:0016798">
    <property type="term" value="F:hydrolase activity, acting on glycosyl bonds"/>
    <property type="evidence" value="ECO:0007669"/>
    <property type="project" value="UniProtKB-KW"/>
</dbReference>
<keyword evidence="3" id="KW-0464">Manganese</keyword>
<dbReference type="EMBL" id="AZGZ01000003">
    <property type="protein sequence ID" value="KZZ96374.1"/>
    <property type="molecule type" value="Genomic_DNA"/>
</dbReference>
<accession>A0A168CB76</accession>
<dbReference type="Pfam" id="PF00294">
    <property type="entry name" value="PfkB"/>
    <property type="match status" value="1"/>
</dbReference>
<dbReference type="OrthoDB" id="198885at2759"/>
<dbReference type="Pfam" id="PF04227">
    <property type="entry name" value="Indigoidine_A"/>
    <property type="match status" value="1"/>
</dbReference>
<protein>
    <submittedName>
        <fullName evidence="7">IdgA domain protein</fullName>
    </submittedName>
</protein>
<dbReference type="HAMAP" id="MF_01876">
    <property type="entry name" value="PsiMP_glycosidase"/>
    <property type="match status" value="1"/>
</dbReference>
<evidence type="ECO:0000256" key="3">
    <source>
        <dbReference type="ARBA" id="ARBA00023211"/>
    </source>
</evidence>
<organism evidence="7 8">
    <name type="scientific">Ascosphaera apis ARSEF 7405</name>
    <dbReference type="NCBI Taxonomy" id="392613"/>
    <lineage>
        <taxon>Eukaryota</taxon>
        <taxon>Fungi</taxon>
        <taxon>Dikarya</taxon>
        <taxon>Ascomycota</taxon>
        <taxon>Pezizomycotina</taxon>
        <taxon>Eurotiomycetes</taxon>
        <taxon>Eurotiomycetidae</taxon>
        <taxon>Onygenales</taxon>
        <taxon>Ascosphaeraceae</taxon>
        <taxon>Ascosphaera</taxon>
    </lineage>
</organism>
<name>A0A168CB76_9EURO</name>
<dbReference type="InterPro" id="IPR029056">
    <property type="entry name" value="Ribokinase-like"/>
</dbReference>
<dbReference type="VEuPathDB" id="FungiDB:AAP_01147"/>
<dbReference type="Gene3D" id="3.40.1190.20">
    <property type="match status" value="1"/>
</dbReference>
<proteinExistence type="inferred from homology"/>
<dbReference type="SUPFAM" id="SSF110581">
    <property type="entry name" value="Indigoidine synthase A-like"/>
    <property type="match status" value="1"/>
</dbReference>
<dbReference type="PANTHER" id="PTHR42909">
    <property type="entry name" value="ZGC:136858"/>
    <property type="match status" value="1"/>
</dbReference>
<dbReference type="Proteomes" id="UP000242877">
    <property type="component" value="Unassembled WGS sequence"/>
</dbReference>
<dbReference type="GO" id="GO:0004730">
    <property type="term" value="F:pseudouridylate synthase activity"/>
    <property type="evidence" value="ECO:0007669"/>
    <property type="project" value="InterPro"/>
</dbReference>
<dbReference type="AlphaFoldDB" id="A0A168CB76"/>
<evidence type="ECO:0000313" key="7">
    <source>
        <dbReference type="EMBL" id="KZZ96374.1"/>
    </source>
</evidence>
<feature type="domain" description="Carbohydrate kinase PfkB" evidence="6">
    <location>
        <begin position="394"/>
        <end position="571"/>
    </location>
</feature>
<dbReference type="Gene3D" id="3.40.1790.10">
    <property type="entry name" value="Indigoidine synthase domain"/>
    <property type="match status" value="1"/>
</dbReference>
<evidence type="ECO:0000256" key="1">
    <source>
        <dbReference type="ARBA" id="ARBA00022723"/>
    </source>
</evidence>
<comment type="caution">
    <text evidence="7">The sequence shown here is derived from an EMBL/GenBank/DDBJ whole genome shotgun (WGS) entry which is preliminary data.</text>
</comment>
<keyword evidence="4" id="KW-0456">Lyase</keyword>
<dbReference type="GO" id="GO:0046872">
    <property type="term" value="F:metal ion binding"/>
    <property type="evidence" value="ECO:0007669"/>
    <property type="project" value="UniProtKB-KW"/>
</dbReference>
<keyword evidence="5" id="KW-0326">Glycosidase</keyword>
<dbReference type="GO" id="GO:0005737">
    <property type="term" value="C:cytoplasm"/>
    <property type="evidence" value="ECO:0007669"/>
    <property type="project" value="TreeGrafter"/>
</dbReference>
<dbReference type="CDD" id="cd01941">
    <property type="entry name" value="YeiC_kinase_like"/>
    <property type="match status" value="1"/>
</dbReference>
<gene>
    <name evidence="7" type="ORF">AAP_01147</name>
</gene>
<evidence type="ECO:0000256" key="5">
    <source>
        <dbReference type="ARBA" id="ARBA00023295"/>
    </source>
</evidence>
<keyword evidence="1" id="KW-0479">Metal-binding</keyword>
<dbReference type="SUPFAM" id="SSF53613">
    <property type="entry name" value="Ribokinase-like"/>
    <property type="match status" value="1"/>
</dbReference>
<dbReference type="PANTHER" id="PTHR42909:SF1">
    <property type="entry name" value="CARBOHYDRATE KINASE PFKB DOMAIN-CONTAINING PROTEIN"/>
    <property type="match status" value="1"/>
</dbReference>